<dbReference type="Pfam" id="PF00535">
    <property type="entry name" value="Glycos_transf_2"/>
    <property type="match status" value="1"/>
</dbReference>
<dbReference type="SUPFAM" id="SSF53448">
    <property type="entry name" value="Nucleotide-diphospho-sugar transferases"/>
    <property type="match status" value="1"/>
</dbReference>
<accession>A0A6I4I629</accession>
<reference evidence="2 3" key="1">
    <citation type="submission" date="2019-12" db="EMBL/GenBank/DDBJ databases">
        <title>Mucilaginibacter sp. HME9299 genome sequencing and assembly.</title>
        <authorList>
            <person name="Kang H."/>
            <person name="Kim H."/>
            <person name="Joh K."/>
        </authorList>
    </citation>
    <scope>NUCLEOTIDE SEQUENCE [LARGE SCALE GENOMIC DNA]</scope>
    <source>
        <strain evidence="2 3">HME9299</strain>
    </source>
</reference>
<dbReference type="CDD" id="cd06433">
    <property type="entry name" value="GT_2_WfgS_like"/>
    <property type="match status" value="1"/>
</dbReference>
<dbReference type="PANTHER" id="PTHR22916:SF67">
    <property type="entry name" value="COLANIC ACID BIOSYNTHESIS GLYCOSYL TRANSFERASE WCAE-RELATED"/>
    <property type="match status" value="1"/>
</dbReference>
<comment type="caution">
    <text evidence="2">The sequence shown here is derived from an EMBL/GenBank/DDBJ whole genome shotgun (WGS) entry which is preliminary data.</text>
</comment>
<dbReference type="RefSeq" id="WP_157540420.1">
    <property type="nucleotide sequence ID" value="NZ_WQLA01000002.1"/>
</dbReference>
<proteinExistence type="predicted"/>
<keyword evidence="3" id="KW-1185">Reference proteome</keyword>
<feature type="domain" description="Glycosyltransferase 2-like" evidence="1">
    <location>
        <begin position="14"/>
        <end position="146"/>
    </location>
</feature>
<dbReference type="GO" id="GO:0016758">
    <property type="term" value="F:hexosyltransferase activity"/>
    <property type="evidence" value="ECO:0007669"/>
    <property type="project" value="UniProtKB-ARBA"/>
</dbReference>
<evidence type="ECO:0000259" key="1">
    <source>
        <dbReference type="Pfam" id="PF00535"/>
    </source>
</evidence>
<evidence type="ECO:0000313" key="3">
    <source>
        <dbReference type="Proteomes" id="UP000434850"/>
    </source>
</evidence>
<dbReference type="Gene3D" id="3.90.550.10">
    <property type="entry name" value="Spore Coat Polysaccharide Biosynthesis Protein SpsA, Chain A"/>
    <property type="match status" value="1"/>
</dbReference>
<gene>
    <name evidence="2" type="ORF">GO816_05860</name>
</gene>
<dbReference type="OrthoDB" id="9788101at2"/>
<name>A0A6I4I629_9SPHI</name>
<organism evidence="2 3">
    <name type="scientific">Mucilaginibacter aquatilis</name>
    <dbReference type="NCBI Taxonomy" id="1517760"/>
    <lineage>
        <taxon>Bacteria</taxon>
        <taxon>Pseudomonadati</taxon>
        <taxon>Bacteroidota</taxon>
        <taxon>Sphingobacteriia</taxon>
        <taxon>Sphingobacteriales</taxon>
        <taxon>Sphingobacteriaceae</taxon>
        <taxon>Mucilaginibacter</taxon>
    </lineage>
</organism>
<evidence type="ECO:0000313" key="2">
    <source>
        <dbReference type="EMBL" id="MVN90645.1"/>
    </source>
</evidence>
<sequence>MEKGNTHIEHPRLSIIIATYNAANVLPACIDSIVAQIYPSIELIIVDAQSTDGTTAILQQYNKHIGKWISEPDEGIYDALNKGVAMATGKWLYFLGADDRLLPGFSQMAFQLKKANTIYYGNTVADEPLFTGKFSAYRMAKYVINHQSIFYPAAVFKKYKYNINYKVFADYALNLQCWGDKDFDKKYIDINVAWYNLTGFSAVAQDEAFKRDKPEIIKKSMGWVMYLRFLYKRRKEQSRPGSNFF</sequence>
<protein>
    <submittedName>
        <fullName evidence="2">Glycosyltransferase</fullName>
    </submittedName>
</protein>
<dbReference type="InterPro" id="IPR029044">
    <property type="entry name" value="Nucleotide-diphossugar_trans"/>
</dbReference>
<dbReference type="PANTHER" id="PTHR22916">
    <property type="entry name" value="GLYCOSYLTRANSFERASE"/>
    <property type="match status" value="1"/>
</dbReference>
<keyword evidence="2" id="KW-0808">Transferase</keyword>
<dbReference type="EMBL" id="WQLA01000002">
    <property type="protein sequence ID" value="MVN90645.1"/>
    <property type="molecule type" value="Genomic_DNA"/>
</dbReference>
<dbReference type="Proteomes" id="UP000434850">
    <property type="component" value="Unassembled WGS sequence"/>
</dbReference>
<dbReference type="AlphaFoldDB" id="A0A6I4I629"/>
<dbReference type="InterPro" id="IPR001173">
    <property type="entry name" value="Glyco_trans_2-like"/>
</dbReference>